<proteinExistence type="predicted"/>
<evidence type="ECO:0000313" key="2">
    <source>
        <dbReference type="EMBL" id="USY18626.1"/>
    </source>
</evidence>
<name>A0ABY5D667_9ACTN</name>
<reference evidence="2" key="1">
    <citation type="submission" date="2022-06" db="EMBL/GenBank/DDBJ databases">
        <authorList>
            <person name="Ping M."/>
        </authorList>
    </citation>
    <scope>NUCLEOTIDE SEQUENCE</scope>
    <source>
        <strain evidence="2">JCM11759T</strain>
    </source>
</reference>
<gene>
    <name evidence="2" type="ORF">NE857_25525</name>
</gene>
<organism evidence="2 3">
    <name type="scientific">Nocardiopsis exhalans</name>
    <dbReference type="NCBI Taxonomy" id="163604"/>
    <lineage>
        <taxon>Bacteria</taxon>
        <taxon>Bacillati</taxon>
        <taxon>Actinomycetota</taxon>
        <taxon>Actinomycetes</taxon>
        <taxon>Streptosporangiales</taxon>
        <taxon>Nocardiopsidaceae</taxon>
        <taxon>Nocardiopsis</taxon>
    </lineage>
</organism>
<evidence type="ECO:0000256" key="1">
    <source>
        <dbReference type="SAM" id="MobiDB-lite"/>
    </source>
</evidence>
<accession>A0ABY5D667</accession>
<keyword evidence="3" id="KW-1185">Reference proteome</keyword>
<feature type="region of interest" description="Disordered" evidence="1">
    <location>
        <begin position="39"/>
        <end position="69"/>
    </location>
</feature>
<dbReference type="RefSeq" id="WP_254418002.1">
    <property type="nucleotide sequence ID" value="NZ_CP099837.1"/>
</dbReference>
<dbReference type="EMBL" id="CP099837">
    <property type="protein sequence ID" value="USY18626.1"/>
    <property type="molecule type" value="Genomic_DNA"/>
</dbReference>
<evidence type="ECO:0000313" key="3">
    <source>
        <dbReference type="Proteomes" id="UP001055940"/>
    </source>
</evidence>
<sequence length="129" mass="14137">MLATLVRLLRPSHGLHAAPRALRHEVREEARAARVRRYANPLPASPTGPGHTSAIPAPRRPLDGAPPVPLRPVATDYALVVQTETVRPPEGLVRNYYLAHEAQQRHTRVDRDRSGAAAPREFSVLEGVA</sequence>
<protein>
    <submittedName>
        <fullName evidence="2">Uncharacterized protein</fullName>
    </submittedName>
</protein>
<dbReference type="Proteomes" id="UP001055940">
    <property type="component" value="Chromosome"/>
</dbReference>